<feature type="region of interest" description="Disordered" evidence="1">
    <location>
        <begin position="98"/>
        <end position="126"/>
    </location>
</feature>
<name>A0AAV6YMQ1_ENGPU</name>
<sequence length="126" mass="13494">MVMRHNGMGIYINTSGLTSARGSTSGLWGSGGSRLRWVPSSSWMARTRPGSCRAHRPMMSRAGLQVPGCGRSMLGAGRELGGHCWNLLSDVPVQPVLPVSTPSSQGPPLCHRQRQKDLTAPAETTR</sequence>
<evidence type="ECO:0000313" key="3">
    <source>
        <dbReference type="Proteomes" id="UP000824782"/>
    </source>
</evidence>
<proteinExistence type="predicted"/>
<reference evidence="2" key="1">
    <citation type="thesis" date="2020" institute="ProQuest LLC" country="789 East Eisenhower Parkway, Ann Arbor, MI, USA">
        <title>Comparative Genomics and Chromosome Evolution.</title>
        <authorList>
            <person name="Mudd A.B."/>
        </authorList>
    </citation>
    <scope>NUCLEOTIDE SEQUENCE</scope>
    <source>
        <strain evidence="2">237g6f4</strain>
        <tissue evidence="2">Blood</tissue>
    </source>
</reference>
<dbReference type="AlphaFoldDB" id="A0AAV6YMQ1"/>
<organism evidence="2 3">
    <name type="scientific">Engystomops pustulosus</name>
    <name type="common">Tungara frog</name>
    <name type="synonym">Physalaemus pustulosus</name>
    <dbReference type="NCBI Taxonomy" id="76066"/>
    <lineage>
        <taxon>Eukaryota</taxon>
        <taxon>Metazoa</taxon>
        <taxon>Chordata</taxon>
        <taxon>Craniata</taxon>
        <taxon>Vertebrata</taxon>
        <taxon>Euteleostomi</taxon>
        <taxon>Amphibia</taxon>
        <taxon>Batrachia</taxon>
        <taxon>Anura</taxon>
        <taxon>Neobatrachia</taxon>
        <taxon>Hyloidea</taxon>
        <taxon>Leptodactylidae</taxon>
        <taxon>Leiuperinae</taxon>
        <taxon>Engystomops</taxon>
    </lineage>
</organism>
<protein>
    <submittedName>
        <fullName evidence="2">Uncharacterized protein</fullName>
    </submittedName>
</protein>
<gene>
    <name evidence="2" type="ORF">GDO81_024656</name>
</gene>
<dbReference type="Proteomes" id="UP000824782">
    <property type="component" value="Unassembled WGS sequence"/>
</dbReference>
<evidence type="ECO:0000313" key="2">
    <source>
        <dbReference type="EMBL" id="KAG8537363.1"/>
    </source>
</evidence>
<keyword evidence="3" id="KW-1185">Reference proteome</keyword>
<evidence type="ECO:0000256" key="1">
    <source>
        <dbReference type="SAM" id="MobiDB-lite"/>
    </source>
</evidence>
<comment type="caution">
    <text evidence="2">The sequence shown here is derived from an EMBL/GenBank/DDBJ whole genome shotgun (WGS) entry which is preliminary data.</text>
</comment>
<accession>A0AAV6YMQ1</accession>
<dbReference type="EMBL" id="WNYA01031076">
    <property type="protein sequence ID" value="KAG8537363.1"/>
    <property type="molecule type" value="Genomic_DNA"/>
</dbReference>